<dbReference type="EMBL" id="FOGJ01000026">
    <property type="protein sequence ID" value="SES27420.1"/>
    <property type="molecule type" value="Genomic_DNA"/>
</dbReference>
<dbReference type="AlphaFoldDB" id="A0A1H9W0D9"/>
<evidence type="ECO:0000256" key="3">
    <source>
        <dbReference type="ARBA" id="ARBA00023157"/>
    </source>
</evidence>
<accession>A0A1H9W0D9</accession>
<dbReference type="GO" id="GO:0044183">
    <property type="term" value="F:protein folding chaperone"/>
    <property type="evidence" value="ECO:0007669"/>
    <property type="project" value="TreeGrafter"/>
</dbReference>
<reference evidence="7 8" key="1">
    <citation type="submission" date="2016-10" db="EMBL/GenBank/DDBJ databases">
        <authorList>
            <person name="de Groot N.N."/>
        </authorList>
    </citation>
    <scope>NUCLEOTIDE SEQUENCE [LARGE SCALE GENOMIC DNA]</scope>
    <source>
        <strain evidence="7 8">AR40</strain>
    </source>
</reference>
<gene>
    <name evidence="6" type="primary">hslO</name>
    <name evidence="7" type="ORF">SAMN04487884_12632</name>
</gene>
<comment type="subcellular location">
    <subcellularLocation>
        <location evidence="6">Cytoplasm</location>
    </subcellularLocation>
</comment>
<dbReference type="PANTHER" id="PTHR30111">
    <property type="entry name" value="33 KDA CHAPERONIN"/>
    <property type="match status" value="1"/>
</dbReference>
<organism evidence="7 8">
    <name type="scientific">Butyrivibrio fibrisolvens</name>
    <dbReference type="NCBI Taxonomy" id="831"/>
    <lineage>
        <taxon>Bacteria</taxon>
        <taxon>Bacillati</taxon>
        <taxon>Bacillota</taxon>
        <taxon>Clostridia</taxon>
        <taxon>Lachnospirales</taxon>
        <taxon>Lachnospiraceae</taxon>
        <taxon>Butyrivibrio</taxon>
    </lineage>
</organism>
<comment type="function">
    <text evidence="6">Redox regulated molecular chaperone. Protects both thermally unfolding and oxidatively damaged proteins from irreversible aggregation. Plays an important role in the bacterial defense system toward oxidative stress.</text>
</comment>
<evidence type="ECO:0000256" key="1">
    <source>
        <dbReference type="ARBA" id="ARBA00022490"/>
    </source>
</evidence>
<comment type="PTM">
    <text evidence="6">Under oxidizing conditions two disulfide bonds are formed involving the reactive cysteines. Under reducing conditions zinc is bound to the reactive cysteines and the protein is inactive.</text>
</comment>
<dbReference type="Pfam" id="PF01430">
    <property type="entry name" value="HSP33"/>
    <property type="match status" value="1"/>
</dbReference>
<dbReference type="HAMAP" id="MF_00117">
    <property type="entry name" value="HslO"/>
    <property type="match status" value="1"/>
</dbReference>
<feature type="disulfide bond" description="Redox-active" evidence="6">
    <location>
        <begin position="276"/>
        <end position="279"/>
    </location>
</feature>
<dbReference type="PIRSF" id="PIRSF005261">
    <property type="entry name" value="Heat_shock_Hsp33"/>
    <property type="match status" value="1"/>
</dbReference>
<dbReference type="PANTHER" id="PTHR30111:SF1">
    <property type="entry name" value="33 KDA CHAPERONIN"/>
    <property type="match status" value="1"/>
</dbReference>
<evidence type="ECO:0000313" key="8">
    <source>
        <dbReference type="Proteomes" id="UP000182584"/>
    </source>
</evidence>
<dbReference type="NCBIfam" id="NF001033">
    <property type="entry name" value="PRK00114.1"/>
    <property type="match status" value="1"/>
</dbReference>
<dbReference type="Gene3D" id="3.90.1280.10">
    <property type="entry name" value="HSP33 redox switch-like"/>
    <property type="match status" value="1"/>
</dbReference>
<dbReference type="GO" id="GO:0042026">
    <property type="term" value="P:protein refolding"/>
    <property type="evidence" value="ECO:0007669"/>
    <property type="project" value="TreeGrafter"/>
</dbReference>
<name>A0A1H9W0D9_BUTFI</name>
<evidence type="ECO:0000256" key="5">
    <source>
        <dbReference type="ARBA" id="ARBA00023284"/>
    </source>
</evidence>
<sequence length="298" mass="32735">MENSTNYNDYMVRATAASDQIRAFAVTSRDLVETARKAHDISPIATAALGRLMSGTIMMGSMMEHEKDLITVKIEGDGPLGGVLATANNIGQVKGYVNNGDVVLPPNSAGHLNVGAGIGKGTFTVIRDMGLKDPYVGQVPLYTGEIAEDFTYYFAKSQQTPSSVGLGVLMNHDNTVREAGGFIVQLMPFADEAVISHLEENLKKFTTVTDVLKQGKTPEQMLEIVLDGFDIKWNGRMPVQWHCNCSKDRVSRGLVLLGRKELDNIIKDGKPIETKCHFCGKKYDFDIDELKELYKNAK</sequence>
<dbReference type="Proteomes" id="UP000182584">
    <property type="component" value="Unassembled WGS sequence"/>
</dbReference>
<dbReference type="SUPFAM" id="SSF64397">
    <property type="entry name" value="Hsp33 domain"/>
    <property type="match status" value="1"/>
</dbReference>
<dbReference type="SUPFAM" id="SSF118352">
    <property type="entry name" value="HSP33 redox switch-like"/>
    <property type="match status" value="1"/>
</dbReference>
<feature type="disulfide bond" description="Redox-active" evidence="6">
    <location>
        <begin position="243"/>
        <end position="245"/>
    </location>
</feature>
<dbReference type="CDD" id="cd00498">
    <property type="entry name" value="Hsp33"/>
    <property type="match status" value="1"/>
</dbReference>
<dbReference type="Gene3D" id="3.55.30.10">
    <property type="entry name" value="Hsp33 domain"/>
    <property type="match status" value="1"/>
</dbReference>
<dbReference type="eggNOG" id="COG1281">
    <property type="taxonomic scope" value="Bacteria"/>
</dbReference>
<evidence type="ECO:0000256" key="6">
    <source>
        <dbReference type="HAMAP-Rule" id="MF_00117"/>
    </source>
</evidence>
<protein>
    <recommendedName>
        <fullName evidence="6">33 kDa chaperonin</fullName>
    </recommendedName>
    <alternativeName>
        <fullName evidence="6">Heat shock protein 33 homolog</fullName>
        <shortName evidence="6">HSP33</shortName>
    </alternativeName>
</protein>
<dbReference type="GO" id="GO:0005737">
    <property type="term" value="C:cytoplasm"/>
    <property type="evidence" value="ECO:0007669"/>
    <property type="project" value="UniProtKB-SubCell"/>
</dbReference>
<proteinExistence type="inferred from homology"/>
<evidence type="ECO:0000256" key="4">
    <source>
        <dbReference type="ARBA" id="ARBA00023186"/>
    </source>
</evidence>
<evidence type="ECO:0000256" key="2">
    <source>
        <dbReference type="ARBA" id="ARBA00022833"/>
    </source>
</evidence>
<keyword evidence="4 6" id="KW-0143">Chaperone</keyword>
<evidence type="ECO:0000313" key="7">
    <source>
        <dbReference type="EMBL" id="SES27420.1"/>
    </source>
</evidence>
<comment type="similarity">
    <text evidence="6">Belongs to the HSP33 family.</text>
</comment>
<dbReference type="InterPro" id="IPR000397">
    <property type="entry name" value="Heat_shock_Hsp33"/>
</dbReference>
<keyword evidence="5 6" id="KW-0676">Redox-active center</keyword>
<keyword evidence="1 6" id="KW-0963">Cytoplasm</keyword>
<dbReference type="GO" id="GO:0051082">
    <property type="term" value="F:unfolded protein binding"/>
    <property type="evidence" value="ECO:0007669"/>
    <property type="project" value="UniProtKB-UniRule"/>
</dbReference>
<dbReference type="InterPro" id="IPR016153">
    <property type="entry name" value="Heat_shock_Hsp33_N"/>
</dbReference>
<keyword evidence="3 6" id="KW-1015">Disulfide bond</keyword>
<dbReference type="InterPro" id="IPR016154">
    <property type="entry name" value="Heat_shock_Hsp33_C"/>
</dbReference>
<keyword evidence="2 6" id="KW-0862">Zinc</keyword>